<evidence type="ECO:0000256" key="1">
    <source>
        <dbReference type="ARBA" id="ARBA00004651"/>
    </source>
</evidence>
<keyword evidence="8" id="KW-1185">Reference proteome</keyword>
<sequence length="208" mass="22517">MTLETLLLFAGIVFAIAVIPGPNALLVLFTALTKSRSLAFANILGVSLGFLIHSLISALGLSLLLAQSAWAFNLLKWLGVLYLTWLGVGHLKSAWRRQVISPPEQRVHLSGIRQNFGKGLLTNLLNPKIVLFYLSIFPQFVSPQHVIADSLLLGGTQAIVVAAWFSLVILLASKIRALLVSGKFSALLNYLSGTLFIGFGIKLATVRL</sequence>
<keyword evidence="2" id="KW-1003">Cell membrane</keyword>
<feature type="transmembrane region" description="Helical" evidence="6">
    <location>
        <begin position="6"/>
        <end position="32"/>
    </location>
</feature>
<evidence type="ECO:0000313" key="8">
    <source>
        <dbReference type="Proteomes" id="UP001202831"/>
    </source>
</evidence>
<dbReference type="Proteomes" id="UP001202831">
    <property type="component" value="Unassembled WGS sequence"/>
</dbReference>
<dbReference type="RefSeq" id="WP_249247539.1">
    <property type="nucleotide sequence ID" value="NZ_JAKIKT010000001.1"/>
</dbReference>
<feature type="transmembrane region" description="Helical" evidence="6">
    <location>
        <begin position="152"/>
        <end position="172"/>
    </location>
</feature>
<name>A0ABT0N2P1_9GAMM</name>
<evidence type="ECO:0000256" key="5">
    <source>
        <dbReference type="ARBA" id="ARBA00023136"/>
    </source>
</evidence>
<dbReference type="EMBL" id="JAKIKT010000001">
    <property type="protein sequence ID" value="MCL2912719.1"/>
    <property type="molecule type" value="Genomic_DNA"/>
</dbReference>
<comment type="caution">
    <text evidence="7">The sequence shown here is derived from an EMBL/GenBank/DDBJ whole genome shotgun (WGS) entry which is preliminary data.</text>
</comment>
<feature type="transmembrane region" description="Helical" evidence="6">
    <location>
        <begin position="70"/>
        <end position="88"/>
    </location>
</feature>
<proteinExistence type="predicted"/>
<keyword evidence="3 6" id="KW-0812">Transmembrane</keyword>
<dbReference type="Pfam" id="PF01810">
    <property type="entry name" value="LysE"/>
    <property type="match status" value="1"/>
</dbReference>
<feature type="transmembrane region" description="Helical" evidence="6">
    <location>
        <begin position="184"/>
        <end position="204"/>
    </location>
</feature>
<evidence type="ECO:0000256" key="6">
    <source>
        <dbReference type="SAM" id="Phobius"/>
    </source>
</evidence>
<feature type="transmembrane region" description="Helical" evidence="6">
    <location>
        <begin position="39"/>
        <end position="64"/>
    </location>
</feature>
<evidence type="ECO:0000256" key="2">
    <source>
        <dbReference type="ARBA" id="ARBA00022475"/>
    </source>
</evidence>
<comment type="subcellular location">
    <subcellularLocation>
        <location evidence="1">Cell membrane</location>
        <topology evidence="1">Multi-pass membrane protein</topology>
    </subcellularLocation>
</comment>
<evidence type="ECO:0000256" key="4">
    <source>
        <dbReference type="ARBA" id="ARBA00022989"/>
    </source>
</evidence>
<dbReference type="PANTHER" id="PTHR30086">
    <property type="entry name" value="ARGININE EXPORTER PROTEIN ARGO"/>
    <property type="match status" value="1"/>
</dbReference>
<keyword evidence="4 6" id="KW-1133">Transmembrane helix</keyword>
<dbReference type="PIRSF" id="PIRSF006324">
    <property type="entry name" value="LeuE"/>
    <property type="match status" value="1"/>
</dbReference>
<dbReference type="PANTHER" id="PTHR30086:SF20">
    <property type="entry name" value="ARGININE EXPORTER PROTEIN ARGO-RELATED"/>
    <property type="match status" value="1"/>
</dbReference>
<protein>
    <submittedName>
        <fullName evidence="7">LysE family translocator</fullName>
    </submittedName>
</protein>
<gene>
    <name evidence="7" type="ORF">L2725_02800</name>
</gene>
<organism evidence="7 8">
    <name type="scientific">Shewanella corallii</name>
    <dbReference type="NCBI Taxonomy" id="560080"/>
    <lineage>
        <taxon>Bacteria</taxon>
        <taxon>Pseudomonadati</taxon>
        <taxon>Pseudomonadota</taxon>
        <taxon>Gammaproteobacteria</taxon>
        <taxon>Alteromonadales</taxon>
        <taxon>Shewanellaceae</taxon>
        <taxon>Shewanella</taxon>
    </lineage>
</organism>
<reference evidence="7 8" key="1">
    <citation type="submission" date="2022-01" db="EMBL/GenBank/DDBJ databases">
        <title>Whole genome-based taxonomy of the Shewanellaceae.</title>
        <authorList>
            <person name="Martin-Rodriguez A.J."/>
        </authorList>
    </citation>
    <scope>NUCLEOTIDE SEQUENCE [LARGE SCALE GENOMIC DNA]</scope>
    <source>
        <strain evidence="7 8">DSM 21332</strain>
    </source>
</reference>
<accession>A0ABT0N2P1</accession>
<dbReference type="InterPro" id="IPR001123">
    <property type="entry name" value="LeuE-type"/>
</dbReference>
<keyword evidence="5 6" id="KW-0472">Membrane</keyword>
<feature type="transmembrane region" description="Helical" evidence="6">
    <location>
        <begin position="120"/>
        <end position="140"/>
    </location>
</feature>
<evidence type="ECO:0000256" key="3">
    <source>
        <dbReference type="ARBA" id="ARBA00022692"/>
    </source>
</evidence>
<evidence type="ECO:0000313" key="7">
    <source>
        <dbReference type="EMBL" id="MCL2912719.1"/>
    </source>
</evidence>